<accession>A0A7Y9EHM9</accession>
<gene>
    <name evidence="2" type="ORF">BJY14_003862</name>
</gene>
<protein>
    <submittedName>
        <fullName evidence="2">Uncharacterized protein</fullName>
    </submittedName>
</protein>
<feature type="region of interest" description="Disordered" evidence="1">
    <location>
        <begin position="1"/>
        <end position="29"/>
    </location>
</feature>
<evidence type="ECO:0000313" key="3">
    <source>
        <dbReference type="Proteomes" id="UP000529783"/>
    </source>
</evidence>
<feature type="compositionally biased region" description="Basic and acidic residues" evidence="1">
    <location>
        <begin position="18"/>
        <end position="29"/>
    </location>
</feature>
<feature type="compositionally biased region" description="Basic and acidic residues" evidence="1">
    <location>
        <begin position="135"/>
        <end position="145"/>
    </location>
</feature>
<reference evidence="2 3" key="1">
    <citation type="submission" date="2020-07" db="EMBL/GenBank/DDBJ databases">
        <title>Sequencing the genomes of 1000 actinobacteria strains.</title>
        <authorList>
            <person name="Klenk H.-P."/>
        </authorList>
    </citation>
    <scope>NUCLEOTIDE SEQUENCE [LARGE SCALE GENOMIC DNA]</scope>
    <source>
        <strain evidence="2 3">DSM 40398</strain>
    </source>
</reference>
<organism evidence="2 3">
    <name type="scientific">Actinomadura luteofluorescens</name>
    <dbReference type="NCBI Taxonomy" id="46163"/>
    <lineage>
        <taxon>Bacteria</taxon>
        <taxon>Bacillati</taxon>
        <taxon>Actinomycetota</taxon>
        <taxon>Actinomycetes</taxon>
        <taxon>Streptosporangiales</taxon>
        <taxon>Thermomonosporaceae</taxon>
        <taxon>Actinomadura</taxon>
    </lineage>
</organism>
<comment type="caution">
    <text evidence="2">The sequence shown here is derived from an EMBL/GenBank/DDBJ whole genome shotgun (WGS) entry which is preliminary data.</text>
</comment>
<evidence type="ECO:0000256" key="1">
    <source>
        <dbReference type="SAM" id="MobiDB-lite"/>
    </source>
</evidence>
<feature type="region of interest" description="Disordered" evidence="1">
    <location>
        <begin position="81"/>
        <end position="145"/>
    </location>
</feature>
<sequence length="145" mass="14716">MTGGSSHRAGAGGVPARHGRDAQQRAVLDEGVRLPGAQADRVAEAVQALEAPGRVGCGDDGQAPVEFRAGDPVPVVAVEVGQDDGVQPRQVAGLEGGLGEAPGGQPEPEIGALPAMQEVGIGQQGERPAAQQCRRVADEPHRELA</sequence>
<proteinExistence type="predicted"/>
<feature type="compositionally biased region" description="Low complexity" evidence="1">
    <location>
        <begin position="103"/>
        <end position="112"/>
    </location>
</feature>
<evidence type="ECO:0000313" key="2">
    <source>
        <dbReference type="EMBL" id="NYD47879.1"/>
    </source>
</evidence>
<dbReference type="EMBL" id="JACCBA010000001">
    <property type="protein sequence ID" value="NYD47879.1"/>
    <property type="molecule type" value="Genomic_DNA"/>
</dbReference>
<dbReference type="AlphaFoldDB" id="A0A7Y9EHM9"/>
<dbReference type="Proteomes" id="UP000529783">
    <property type="component" value="Unassembled WGS sequence"/>
</dbReference>
<keyword evidence="3" id="KW-1185">Reference proteome</keyword>
<name>A0A7Y9EHM9_9ACTN</name>